<dbReference type="InterPro" id="IPR015890">
    <property type="entry name" value="Chorismate_C"/>
</dbReference>
<evidence type="ECO:0000313" key="8">
    <source>
        <dbReference type="Proteomes" id="UP000708576"/>
    </source>
</evidence>
<keyword evidence="4 7" id="KW-0413">Isomerase</keyword>
<dbReference type="EC" id="5.4.4.2" evidence="3"/>
<reference evidence="7 8" key="1">
    <citation type="journal article" date="2015" name="Int. J. Syst. Evol. Microbiol.">
        <title>Carboxylicivirga linearis sp. nov., isolated from a sea cucumber culture pond.</title>
        <authorList>
            <person name="Wang F.Q."/>
            <person name="Zhou Y.X."/>
            <person name="Lin X.Z."/>
            <person name="Chen G.J."/>
            <person name="Du Z.J."/>
        </authorList>
    </citation>
    <scope>NUCLEOTIDE SEQUENCE [LARGE SCALE GENOMIC DNA]</scope>
    <source>
        <strain evidence="7 8">FB218</strain>
    </source>
</reference>
<dbReference type="SUPFAM" id="SSF56322">
    <property type="entry name" value="ADC synthase"/>
    <property type="match status" value="1"/>
</dbReference>
<dbReference type="InterPro" id="IPR004561">
    <property type="entry name" value="IsoChor_synthase"/>
</dbReference>
<dbReference type="RefSeq" id="WP_212215759.1">
    <property type="nucleotide sequence ID" value="NZ_JAGUCO010000005.1"/>
</dbReference>
<comment type="similarity">
    <text evidence="2">Belongs to the isochorismate synthase family.</text>
</comment>
<evidence type="ECO:0000256" key="1">
    <source>
        <dbReference type="ARBA" id="ARBA00000799"/>
    </source>
</evidence>
<sequence length="370" mass="41491">MNTAQLIDKLKSFNKEGGDSVILYRLPFTDKKVLQLGNAMSITKFDNKVLSNDGFIIHPFNSSFYSSIRVDQLVHYTYQGTLSGHVSELILPIFDMNLKDDKCISTSFEEYQQQFEKMFHALSEEGLNKIILSRLKATDSFEVNNVIDFFDELCTLYAHAFVYAIVTPQTGVWIGAGPELLLGKTADQLQTVSLAGTLPNMPESEWSKKELVEQKMVTDYMKEVLEASGIDGYKTKGPYTVEAGQVKHLRTDFSFTADKVKGEISDLLMKLHPTPAVCGLPKQQALEVIAEVESNRREYYAGFLGPVNNSDFSFFVNIRCLKLTQSHAALYLGGGLTRGSELKKEWEETELKGQTLLSVLKNVANLQGYE</sequence>
<dbReference type="PANTHER" id="PTHR42839">
    <property type="entry name" value="ISOCHORISMATE SYNTHASE ENTC"/>
    <property type="match status" value="1"/>
</dbReference>
<keyword evidence="8" id="KW-1185">Reference proteome</keyword>
<evidence type="ECO:0000259" key="6">
    <source>
        <dbReference type="Pfam" id="PF00425"/>
    </source>
</evidence>
<dbReference type="Gene3D" id="3.60.120.10">
    <property type="entry name" value="Anthranilate synthase"/>
    <property type="match status" value="1"/>
</dbReference>
<evidence type="ECO:0000313" key="7">
    <source>
        <dbReference type="EMBL" id="MBS2098520.1"/>
    </source>
</evidence>
<dbReference type="NCBIfam" id="TIGR00543">
    <property type="entry name" value="isochor_syn"/>
    <property type="match status" value="1"/>
</dbReference>
<dbReference type="InterPro" id="IPR005801">
    <property type="entry name" value="ADC_synthase"/>
</dbReference>
<dbReference type="GO" id="GO:0008909">
    <property type="term" value="F:isochorismate synthase activity"/>
    <property type="evidence" value="ECO:0007669"/>
    <property type="project" value="UniProtKB-EC"/>
</dbReference>
<dbReference type="Pfam" id="PF00425">
    <property type="entry name" value="Chorismate_bind"/>
    <property type="match status" value="1"/>
</dbReference>
<evidence type="ECO:0000256" key="4">
    <source>
        <dbReference type="ARBA" id="ARBA00023235"/>
    </source>
</evidence>
<proteinExistence type="inferred from homology"/>
<dbReference type="EMBL" id="JAGUCO010000005">
    <property type="protein sequence ID" value="MBS2098520.1"/>
    <property type="molecule type" value="Genomic_DNA"/>
</dbReference>
<evidence type="ECO:0000256" key="3">
    <source>
        <dbReference type="ARBA" id="ARBA00012824"/>
    </source>
</evidence>
<evidence type="ECO:0000256" key="5">
    <source>
        <dbReference type="ARBA" id="ARBA00041564"/>
    </source>
</evidence>
<comment type="caution">
    <text evidence="7">The sequence shown here is derived from an EMBL/GenBank/DDBJ whole genome shotgun (WGS) entry which is preliminary data.</text>
</comment>
<comment type="catalytic activity">
    <reaction evidence="1">
        <text>chorismate = isochorismate</text>
        <dbReference type="Rhea" id="RHEA:18985"/>
        <dbReference type="ChEBI" id="CHEBI:29748"/>
        <dbReference type="ChEBI" id="CHEBI:29780"/>
        <dbReference type="EC" id="5.4.4.2"/>
    </reaction>
</comment>
<gene>
    <name evidence="7" type="ORF">KEM10_09525</name>
</gene>
<evidence type="ECO:0000256" key="2">
    <source>
        <dbReference type="ARBA" id="ARBA00005297"/>
    </source>
</evidence>
<protein>
    <recommendedName>
        <fullName evidence="3">isochorismate synthase</fullName>
        <ecNumber evidence="3">5.4.4.2</ecNumber>
    </recommendedName>
    <alternativeName>
        <fullName evidence="5">Isochorismate mutase</fullName>
    </alternativeName>
</protein>
<name>A0ABS5JUF0_9BACT</name>
<organism evidence="7 8">
    <name type="scientific">Carboxylicivirga linearis</name>
    <dbReference type="NCBI Taxonomy" id="1628157"/>
    <lineage>
        <taxon>Bacteria</taxon>
        <taxon>Pseudomonadati</taxon>
        <taxon>Bacteroidota</taxon>
        <taxon>Bacteroidia</taxon>
        <taxon>Marinilabiliales</taxon>
        <taxon>Marinilabiliaceae</taxon>
        <taxon>Carboxylicivirga</taxon>
    </lineage>
</organism>
<accession>A0ABS5JUF0</accession>
<feature type="domain" description="Chorismate-utilising enzyme C-terminal" evidence="6">
    <location>
        <begin position="108"/>
        <end position="352"/>
    </location>
</feature>
<dbReference type="Proteomes" id="UP000708576">
    <property type="component" value="Unassembled WGS sequence"/>
</dbReference>
<dbReference type="PANTHER" id="PTHR42839:SF2">
    <property type="entry name" value="ISOCHORISMATE SYNTHASE ENTC"/>
    <property type="match status" value="1"/>
</dbReference>